<dbReference type="HOGENOM" id="CLU_028593_2_0_6"/>
<dbReference type="PANTHER" id="PTHR35370:SF1">
    <property type="entry name" value="TYPE VI SECRETION SYSTEM COMPONENT TSSF1"/>
    <property type="match status" value="1"/>
</dbReference>
<dbReference type="Pfam" id="PF05947">
    <property type="entry name" value="T6SS_TssF"/>
    <property type="match status" value="1"/>
</dbReference>
<evidence type="ECO:0008006" key="3">
    <source>
        <dbReference type="Google" id="ProtNLM"/>
    </source>
</evidence>
<gene>
    <name evidence="1" type="ORF">THII_1014</name>
</gene>
<dbReference type="PIRSF" id="PIRSF028304">
    <property type="entry name" value="UCP028304"/>
    <property type="match status" value="1"/>
</dbReference>
<dbReference type="OrthoDB" id="9763676at2"/>
<dbReference type="InterPro" id="IPR010272">
    <property type="entry name" value="T6SS_TssF"/>
</dbReference>
<evidence type="ECO:0000313" key="1">
    <source>
        <dbReference type="EMBL" id="BAP55311.1"/>
    </source>
</evidence>
<accession>A0A090BUL4</accession>
<protein>
    <recommendedName>
        <fullName evidence="3">Type VI secretion system baseplate subunit TssF</fullName>
    </recommendedName>
</protein>
<dbReference type="PANTHER" id="PTHR35370">
    <property type="entry name" value="CYTOPLASMIC PROTEIN-RELATED-RELATED"/>
    <property type="match status" value="1"/>
</dbReference>
<dbReference type="AlphaFoldDB" id="A0A090BUL4"/>
<reference evidence="1 2" key="1">
    <citation type="journal article" date="2014" name="ISME J.">
        <title>Ecophysiology of Thioploca ingrica as revealed by the complete genome sequence supplemented with proteomic evidence.</title>
        <authorList>
            <person name="Kojima H."/>
            <person name="Ogura Y."/>
            <person name="Yamamoto N."/>
            <person name="Togashi T."/>
            <person name="Mori H."/>
            <person name="Watanabe T."/>
            <person name="Nemoto F."/>
            <person name="Kurokawa K."/>
            <person name="Hayashi T."/>
            <person name="Fukui M."/>
        </authorList>
    </citation>
    <scope>NUCLEOTIDE SEQUENCE [LARGE SCALE GENOMIC DNA]</scope>
</reference>
<dbReference type="STRING" id="40754.THII_1014"/>
<proteinExistence type="predicted"/>
<organism evidence="1 2">
    <name type="scientific">Thioploca ingrica</name>
    <dbReference type="NCBI Taxonomy" id="40754"/>
    <lineage>
        <taxon>Bacteria</taxon>
        <taxon>Pseudomonadati</taxon>
        <taxon>Pseudomonadota</taxon>
        <taxon>Gammaproteobacteria</taxon>
        <taxon>Thiotrichales</taxon>
        <taxon>Thiotrichaceae</taxon>
        <taxon>Thioploca</taxon>
    </lineage>
</organism>
<dbReference type="EMBL" id="AP014633">
    <property type="protein sequence ID" value="BAP55311.1"/>
    <property type="molecule type" value="Genomic_DNA"/>
</dbReference>
<dbReference type="KEGG" id="tig:THII_1014"/>
<name>A0A090BUL4_9GAMM</name>
<keyword evidence="2" id="KW-1185">Reference proteome</keyword>
<dbReference type="Proteomes" id="UP000031623">
    <property type="component" value="Chromosome"/>
</dbReference>
<dbReference type="NCBIfam" id="TIGR03359">
    <property type="entry name" value="VI_chp_6"/>
    <property type="match status" value="1"/>
</dbReference>
<sequence>MSANKQEILLHHYIQELTYLRKMGAIFAAQYPKIAARLELDKDECADPHIERLIESVAFLTGRIQYHIDSEFPIFTTALLDILYPQYLQPIPSLTIAEFEIDSTQGQINDGYLIPKHTKLATLETTKGLLGQFRTCYPLTLWPLEVSEAQFESTDKYYFLDTRTDVVGVLRLQLTCQSTVTLPDLTKLKQLCIHLNQPWLQAGPLYELLFGEVIEIVLLSNEHRLTLSTEAIRPIGFEENESILPYPQHAHPAYALLQEYFVFPDKFLFVELSQLEQLFERDSTGQFQYLQKEQSTVDILFLLKNTPPPTLVVDKNAFKLGCVPIVNLFTKYSEPLRLDHRQLEYRLAGDLYRERYTEIHSVLKVFASNQDETEVVELQPYFSFRHHTQKNRPRGFWFTRRIPTQRADLTGTDILLSFLDLDFTPELPSYPTTFAQLLCTNRELSKHIQPGTLLQLDDSAPIKGIYTLKHPTVQISPPLEGATIWRIISHLSLNHLSFTEPTHGLTALQEILRLYNFTQDKAVEKRIIGIRNLKTVRKMGRLGSDAWRGFIRGFEVTLEVDKEAYRGNSALVLASVLERFFALYVSANSFTQLVLKEVNSAPEDVWKKWPPRPGKQLHL</sequence>
<evidence type="ECO:0000313" key="2">
    <source>
        <dbReference type="Proteomes" id="UP000031623"/>
    </source>
</evidence>